<accession>A0A1T4YXC7</accession>
<dbReference type="STRING" id="48467.SAMN02745166_04475"/>
<reference evidence="4" key="1">
    <citation type="submission" date="2017-02" db="EMBL/GenBank/DDBJ databases">
        <authorList>
            <person name="Varghese N."/>
            <person name="Submissions S."/>
        </authorList>
    </citation>
    <scope>NUCLEOTIDE SEQUENCE [LARGE SCALE GENOMIC DNA]</scope>
    <source>
        <strain evidence="4">ATCC 700200</strain>
    </source>
</reference>
<evidence type="ECO:0000259" key="2">
    <source>
        <dbReference type="Pfam" id="PF07587"/>
    </source>
</evidence>
<dbReference type="Gene3D" id="2.60.40.1080">
    <property type="match status" value="1"/>
</dbReference>
<evidence type="ECO:0000313" key="4">
    <source>
        <dbReference type="Proteomes" id="UP000190774"/>
    </source>
</evidence>
<dbReference type="PANTHER" id="PTHR35889:SF3">
    <property type="entry name" value="F-BOX DOMAIN-CONTAINING PROTEIN"/>
    <property type="match status" value="1"/>
</dbReference>
<dbReference type="AlphaFoldDB" id="A0A1T4YXC7"/>
<dbReference type="EMBL" id="FUYE01000020">
    <property type="protein sequence ID" value="SKB06432.1"/>
    <property type="molecule type" value="Genomic_DNA"/>
</dbReference>
<sequence>MLVALAASQGWAQEKPVSFVHDVMPHLMKAGCAAGNCHAKPEGQNNFKLSVFGYDPKHDYHEIVRDDRGRRVFPAAPEESLLLKKATGEVPHEGGARIKRDSLAYRYTVAWIRAGMPMEIPGEPQLAQVQVEPREKNYRKAETQQLKVMAKFSDGTQRDVTALSDYLSQDKEVADVDELGRVEVGSVSGEGVIVVRYMGFVDVARVTVPTEKALPTELYAKLPVNNEIDRLVYARHQKLGILPSDTCTDEEFLRRVSMDLVGRLPTGDQARRFIADLRTDKRQRLVDELLRDPNYADHWAVKWGDLIRPNPSRVGVKPVYLLDAWLRDSFRQNKPYDQMVRELLTAEGSSHEYGPVAVLRDKREPIDASSFVSQIFLGVRLDCAKCHHHPSEKWTQEDYYQLAAFFGQMKRKGQAISAPISGEPEYWWYGGKGEVTHPVTDAVMVPKPPDGPEMPYVKGQDPRVALTDWMASSDNPFFAKAIVNRIWSDFLGRGIVDPVDDFRVSNPPTNEDLLEWLAHDFSSHGYDLKHLMRTIVNSRTYQLSSQPNDSNLADNKNFSHSLKRRLSAEVLLDAVSDLTGIRDAFSGLPPNSRAVQTWNHELDSDFLDAFGRPNASQECPCERDRKSSVVQALHLMNSNSLQTKLSSPSGKLKALAKGNLPEPKVVTEIYLAAYNRLPTDQELKTALQFFSQPGSTREIAIEDLAWALINSAEFVFNH</sequence>
<evidence type="ECO:0008006" key="5">
    <source>
        <dbReference type="Google" id="ProtNLM"/>
    </source>
</evidence>
<dbReference type="InterPro" id="IPR022655">
    <property type="entry name" value="DUF1553"/>
</dbReference>
<evidence type="ECO:0000313" key="3">
    <source>
        <dbReference type="EMBL" id="SKB06432.1"/>
    </source>
</evidence>
<feature type="domain" description="DUF1553" evidence="2">
    <location>
        <begin position="463"/>
        <end position="689"/>
    </location>
</feature>
<organism evidence="3 4">
    <name type="scientific">Prosthecobacter debontii</name>
    <dbReference type="NCBI Taxonomy" id="48467"/>
    <lineage>
        <taxon>Bacteria</taxon>
        <taxon>Pseudomonadati</taxon>
        <taxon>Verrucomicrobiota</taxon>
        <taxon>Verrucomicrobiia</taxon>
        <taxon>Verrucomicrobiales</taxon>
        <taxon>Verrucomicrobiaceae</taxon>
        <taxon>Prosthecobacter</taxon>
    </lineage>
</organism>
<gene>
    <name evidence="3" type="ORF">SAMN02745166_04475</name>
</gene>
<dbReference type="Proteomes" id="UP000190774">
    <property type="component" value="Unassembled WGS sequence"/>
</dbReference>
<dbReference type="InterPro" id="IPR011444">
    <property type="entry name" value="DUF1549"/>
</dbReference>
<dbReference type="Pfam" id="PF07587">
    <property type="entry name" value="PSD1"/>
    <property type="match status" value="1"/>
</dbReference>
<name>A0A1T4YXC7_9BACT</name>
<feature type="domain" description="DUF1549" evidence="1">
    <location>
        <begin position="227"/>
        <end position="410"/>
    </location>
</feature>
<keyword evidence="4" id="KW-1185">Reference proteome</keyword>
<protein>
    <recommendedName>
        <fullName evidence="5">Ig-like domain (Group 2)</fullName>
    </recommendedName>
</protein>
<dbReference type="Pfam" id="PF07583">
    <property type="entry name" value="PSCyt2"/>
    <property type="match status" value="1"/>
</dbReference>
<evidence type="ECO:0000259" key="1">
    <source>
        <dbReference type="Pfam" id="PF07583"/>
    </source>
</evidence>
<dbReference type="PANTHER" id="PTHR35889">
    <property type="entry name" value="CYCLOINULO-OLIGOSACCHARIDE FRUCTANOTRANSFERASE-RELATED"/>
    <property type="match status" value="1"/>
</dbReference>
<proteinExistence type="predicted"/>